<dbReference type="InterPro" id="IPR029044">
    <property type="entry name" value="Nucleotide-diphossugar_trans"/>
</dbReference>
<dbReference type="RefSeq" id="WP_162360007.1">
    <property type="nucleotide sequence ID" value="NZ_CP048209.1"/>
</dbReference>
<evidence type="ECO:0000256" key="2">
    <source>
        <dbReference type="SAM" id="Phobius"/>
    </source>
</evidence>
<feature type="compositionally biased region" description="Basic and acidic residues" evidence="1">
    <location>
        <begin position="164"/>
        <end position="188"/>
    </location>
</feature>
<feature type="region of interest" description="Disordered" evidence="1">
    <location>
        <begin position="93"/>
        <end position="188"/>
    </location>
</feature>
<protein>
    <submittedName>
        <fullName evidence="3">Glycosyltransferase family 2 protein</fullName>
    </submittedName>
</protein>
<evidence type="ECO:0000313" key="4">
    <source>
        <dbReference type="Proteomes" id="UP000476064"/>
    </source>
</evidence>
<sequence length="265" mass="29306">MIAALLWIVGCYVLAAAVIYALSAIRRRQSRSVKHYVLIAGNEGQRMEWYMRSLRRFSHLTGTDVKVTVVDNGSEDDTLDIARVFAKRGMDVHVHAGGNSGENGRVSAQVQGHENEQNRGQGEGLGQGQGSRQGEGHGQGLGQGPDQGQGQEQEQGYGQGSRQGQERGQRQDQDSRQDQGQDREQGQLRLEAGRSLKWKRLCAIWQWRIGDQDGIGGNAQTYKRSTPVEPTHLLWMLQAEGVVSAKEHAVLVDLRNPDDLSKLPF</sequence>
<dbReference type="GO" id="GO:0016740">
    <property type="term" value="F:transferase activity"/>
    <property type="evidence" value="ECO:0007669"/>
    <property type="project" value="UniProtKB-KW"/>
</dbReference>
<evidence type="ECO:0000313" key="3">
    <source>
        <dbReference type="EMBL" id="QHT63456.1"/>
    </source>
</evidence>
<dbReference type="KEGG" id="plyc:GXP70_28225"/>
<organism evidence="3 4">
    <name type="scientific">Paenibacillus lycopersici</name>
    <dbReference type="NCBI Taxonomy" id="2704462"/>
    <lineage>
        <taxon>Bacteria</taxon>
        <taxon>Bacillati</taxon>
        <taxon>Bacillota</taxon>
        <taxon>Bacilli</taxon>
        <taxon>Bacillales</taxon>
        <taxon>Paenibacillaceae</taxon>
        <taxon>Paenibacillus</taxon>
    </lineage>
</organism>
<keyword evidence="2" id="KW-0812">Transmembrane</keyword>
<feature type="compositionally biased region" description="Gly residues" evidence="1">
    <location>
        <begin position="121"/>
        <end position="147"/>
    </location>
</feature>
<feature type="transmembrane region" description="Helical" evidence="2">
    <location>
        <begin position="6"/>
        <end position="25"/>
    </location>
</feature>
<accession>A0A6C0G246</accession>
<keyword evidence="3" id="KW-0808">Transferase</keyword>
<keyword evidence="4" id="KW-1185">Reference proteome</keyword>
<reference evidence="3 4" key="1">
    <citation type="submission" date="2020-01" db="EMBL/GenBank/DDBJ databases">
        <title>Paenibacillus sp. nov., isolated from tomato rhizosphere.</title>
        <authorList>
            <person name="Weon H.-Y."/>
            <person name="Lee S.A."/>
        </authorList>
    </citation>
    <scope>NUCLEOTIDE SEQUENCE [LARGE SCALE GENOMIC DNA]</scope>
    <source>
        <strain evidence="3 4">12200R-189</strain>
    </source>
</reference>
<gene>
    <name evidence="3" type="ORF">GXP70_28225</name>
</gene>
<feature type="compositionally biased region" description="Low complexity" evidence="1">
    <location>
        <begin position="148"/>
        <end position="163"/>
    </location>
</feature>
<proteinExistence type="predicted"/>
<dbReference type="EMBL" id="CP048209">
    <property type="protein sequence ID" value="QHT63456.1"/>
    <property type="molecule type" value="Genomic_DNA"/>
</dbReference>
<name>A0A6C0G246_9BACL</name>
<dbReference type="Proteomes" id="UP000476064">
    <property type="component" value="Chromosome"/>
</dbReference>
<dbReference type="Gene3D" id="3.90.550.10">
    <property type="entry name" value="Spore Coat Polysaccharide Biosynthesis Protein SpsA, Chain A"/>
    <property type="match status" value="1"/>
</dbReference>
<dbReference type="SUPFAM" id="SSF53448">
    <property type="entry name" value="Nucleotide-diphospho-sugar transferases"/>
    <property type="match status" value="1"/>
</dbReference>
<dbReference type="AlphaFoldDB" id="A0A6C0G246"/>
<keyword evidence="2" id="KW-0472">Membrane</keyword>
<dbReference type="CDD" id="cd00761">
    <property type="entry name" value="Glyco_tranf_GTA_type"/>
    <property type="match status" value="1"/>
</dbReference>
<keyword evidence="2" id="KW-1133">Transmembrane helix</keyword>
<evidence type="ECO:0000256" key="1">
    <source>
        <dbReference type="SAM" id="MobiDB-lite"/>
    </source>
</evidence>